<keyword evidence="1" id="KW-0472">Membrane</keyword>
<name>A0A0W1B0L3_9BACL</name>
<accession>A0A0W1B0L3</accession>
<dbReference type="RefSeq" id="WP_060622641.1">
    <property type="nucleotide sequence ID" value="NZ_LCZJ02000018.1"/>
</dbReference>
<keyword evidence="1" id="KW-0812">Transmembrane</keyword>
<keyword evidence="1" id="KW-1133">Transmembrane helix</keyword>
<feature type="transmembrane region" description="Helical" evidence="1">
    <location>
        <begin position="7"/>
        <end position="27"/>
    </location>
</feature>
<evidence type="ECO:0000256" key="1">
    <source>
        <dbReference type="SAM" id="Phobius"/>
    </source>
</evidence>
<organism evidence="2 3">
    <name type="scientific">Paenibacillus etheri</name>
    <dbReference type="NCBI Taxonomy" id="1306852"/>
    <lineage>
        <taxon>Bacteria</taxon>
        <taxon>Bacillati</taxon>
        <taxon>Bacillota</taxon>
        <taxon>Bacilli</taxon>
        <taxon>Bacillales</taxon>
        <taxon>Paenibacillaceae</taxon>
        <taxon>Paenibacillus</taxon>
    </lineage>
</organism>
<comment type="caution">
    <text evidence="2">The sequence shown here is derived from an EMBL/GenBank/DDBJ whole genome shotgun (WGS) entry which is preliminary data.</text>
</comment>
<reference evidence="2 3" key="1">
    <citation type="journal article" date="2015" name="Int. Biodeterior. Biodegradation">
        <title>Physiological and genetic screening methods for the isolation of methyl tert-butyl ether-degrading bacteria for bioremediation purposes.</title>
        <authorList>
            <person name="Guisado I.M."/>
            <person name="Purswani J."/>
            <person name="Gonzalez Lopez J."/>
            <person name="Pozo C."/>
        </authorList>
    </citation>
    <scope>NUCLEOTIDE SEQUENCE [LARGE SCALE GENOMIC DNA]</scope>
    <source>
        <strain evidence="2 3">SH7</strain>
    </source>
</reference>
<dbReference type="AlphaFoldDB" id="A0A0W1B0L3"/>
<dbReference type="Proteomes" id="UP000054709">
    <property type="component" value="Unassembled WGS sequence"/>
</dbReference>
<protein>
    <submittedName>
        <fullName evidence="2">Uncharacterized protein</fullName>
    </submittedName>
</protein>
<sequence>MKNILSRIAVALLILTLIAIVTCFYIGEFTYAYLLILVLFFVFAGMGQLYKLKNDEYMYKKLNKSDQYENYTR</sequence>
<feature type="transmembrane region" description="Helical" evidence="1">
    <location>
        <begin position="33"/>
        <end position="52"/>
    </location>
</feature>
<evidence type="ECO:0000313" key="3">
    <source>
        <dbReference type="Proteomes" id="UP000054709"/>
    </source>
</evidence>
<dbReference type="EMBL" id="LCZJ02000018">
    <property type="protein sequence ID" value="KTD87096.1"/>
    <property type="molecule type" value="Genomic_DNA"/>
</dbReference>
<dbReference type="OrthoDB" id="2666249at2"/>
<keyword evidence="3" id="KW-1185">Reference proteome</keyword>
<gene>
    <name evidence="2" type="ORF">UQ64_09630</name>
</gene>
<evidence type="ECO:0000313" key="2">
    <source>
        <dbReference type="EMBL" id="KTD87096.1"/>
    </source>
</evidence>
<proteinExistence type="predicted"/>